<dbReference type="PROSITE" id="PS00678">
    <property type="entry name" value="WD_REPEATS_1"/>
    <property type="match status" value="2"/>
</dbReference>
<dbReference type="InterPro" id="IPR036322">
    <property type="entry name" value="WD40_repeat_dom_sf"/>
</dbReference>
<keyword evidence="2" id="KW-0677">Repeat</keyword>
<evidence type="ECO:0000256" key="1">
    <source>
        <dbReference type="ARBA" id="ARBA00022574"/>
    </source>
</evidence>
<dbReference type="PANTHER" id="PTHR22847">
    <property type="entry name" value="WD40 REPEAT PROTEIN"/>
    <property type="match status" value="1"/>
</dbReference>
<gene>
    <name evidence="5" type="ORF">BU14_0378s0009</name>
</gene>
<evidence type="ECO:0000256" key="4">
    <source>
        <dbReference type="SAM" id="MobiDB-lite"/>
    </source>
</evidence>
<feature type="region of interest" description="Disordered" evidence="4">
    <location>
        <begin position="1"/>
        <end position="82"/>
    </location>
</feature>
<dbReference type="AlphaFoldDB" id="A0A1X6NWU2"/>
<dbReference type="PROSITE" id="PS50294">
    <property type="entry name" value="WD_REPEATS_REGION"/>
    <property type="match status" value="1"/>
</dbReference>
<dbReference type="OrthoDB" id="2421129at2759"/>
<dbReference type="InterPro" id="IPR020472">
    <property type="entry name" value="WD40_PAC1"/>
</dbReference>
<dbReference type="SMART" id="SM00320">
    <property type="entry name" value="WD40"/>
    <property type="match status" value="5"/>
</dbReference>
<feature type="repeat" description="WD" evidence="3">
    <location>
        <begin position="172"/>
        <end position="212"/>
    </location>
</feature>
<evidence type="ECO:0000256" key="3">
    <source>
        <dbReference type="PROSITE-ProRule" id="PRU00221"/>
    </source>
</evidence>
<organism evidence="5 6">
    <name type="scientific">Porphyra umbilicalis</name>
    <name type="common">Purple laver</name>
    <name type="synonym">Red alga</name>
    <dbReference type="NCBI Taxonomy" id="2786"/>
    <lineage>
        <taxon>Eukaryota</taxon>
        <taxon>Rhodophyta</taxon>
        <taxon>Bangiophyceae</taxon>
        <taxon>Bangiales</taxon>
        <taxon>Bangiaceae</taxon>
        <taxon>Porphyra</taxon>
    </lineage>
</organism>
<evidence type="ECO:0000313" key="6">
    <source>
        <dbReference type="Proteomes" id="UP000218209"/>
    </source>
</evidence>
<dbReference type="InterPro" id="IPR015943">
    <property type="entry name" value="WD40/YVTN_repeat-like_dom_sf"/>
</dbReference>
<evidence type="ECO:0000256" key="2">
    <source>
        <dbReference type="ARBA" id="ARBA00022737"/>
    </source>
</evidence>
<dbReference type="InterPro" id="IPR019775">
    <property type="entry name" value="WD40_repeat_CS"/>
</dbReference>
<dbReference type="PROSITE" id="PS50082">
    <property type="entry name" value="WD_REPEATS_2"/>
    <property type="match status" value="4"/>
</dbReference>
<evidence type="ECO:0000313" key="5">
    <source>
        <dbReference type="EMBL" id="OSX73099.1"/>
    </source>
</evidence>
<dbReference type="InterPro" id="IPR001680">
    <property type="entry name" value="WD40_rpt"/>
</dbReference>
<dbReference type="PANTHER" id="PTHR22847:SF637">
    <property type="entry name" value="WD REPEAT DOMAIN 5B"/>
    <property type="match status" value="1"/>
</dbReference>
<sequence length="384" mass="38116">MADASTATAASGGSASGATGRRRARRGRRAVAGPAPHLHPPPRRGGPPLGVTSLARSAADGGATLFTGGRDGTRRRWGGGKGALRGTVLAGARDAPAARGANGAPAAPDGGCAVPPASSTIPAAAATFDEHVDWVNDLAVLRYAGADRVASASSDGTVKVWHPDTGRAVRTLAAHSDYVMALALPSATSVASASLDGRVLLWDVEYGRVAVDLTGGRTKPGASLYCLAGVADVAPQAGGAAGGGGGAAVPPPDAGRVLVAGSRDRLVTVWDARAGARVAALRGHTDTVRAVAVAPGGLSLLSGSADTSVRVWDLRMQRAVHAVEAHADSVWALAVGGGGSWVLSGGRDGAVWRTWLGSSVSRCVLPAVGGGGPPTGCCHGPRQR</sequence>
<proteinExistence type="predicted"/>
<dbReference type="SUPFAM" id="SSF50978">
    <property type="entry name" value="WD40 repeat-like"/>
    <property type="match status" value="1"/>
</dbReference>
<feature type="compositionally biased region" description="Low complexity" evidence="4">
    <location>
        <begin position="1"/>
        <end position="19"/>
    </location>
</feature>
<feature type="compositionally biased region" description="Basic residues" evidence="4">
    <location>
        <begin position="20"/>
        <end position="29"/>
    </location>
</feature>
<dbReference type="CDD" id="cd00200">
    <property type="entry name" value="WD40"/>
    <property type="match status" value="1"/>
</dbReference>
<dbReference type="Proteomes" id="UP000218209">
    <property type="component" value="Unassembled WGS sequence"/>
</dbReference>
<dbReference type="EMBL" id="KV919019">
    <property type="protein sequence ID" value="OSX73099.1"/>
    <property type="molecule type" value="Genomic_DNA"/>
</dbReference>
<keyword evidence="6" id="KW-1185">Reference proteome</keyword>
<reference evidence="5 6" key="1">
    <citation type="submission" date="2017-03" db="EMBL/GenBank/DDBJ databases">
        <title>WGS assembly of Porphyra umbilicalis.</title>
        <authorList>
            <person name="Brawley S.H."/>
            <person name="Blouin N.A."/>
            <person name="Ficko-Blean E."/>
            <person name="Wheeler G.L."/>
            <person name="Lohr M."/>
            <person name="Goodson H.V."/>
            <person name="Jenkins J.W."/>
            <person name="Blaby-Haas C.E."/>
            <person name="Helliwell K.E."/>
            <person name="Chan C."/>
            <person name="Marriage T."/>
            <person name="Bhattacharya D."/>
            <person name="Klein A.S."/>
            <person name="Badis Y."/>
            <person name="Brodie J."/>
            <person name="Cao Y."/>
            <person name="Collen J."/>
            <person name="Dittami S.M."/>
            <person name="Gachon C.M."/>
            <person name="Green B.R."/>
            <person name="Karpowicz S."/>
            <person name="Kim J.W."/>
            <person name="Kudahl U."/>
            <person name="Lin S."/>
            <person name="Michel G."/>
            <person name="Mittag M."/>
            <person name="Olson B.J."/>
            <person name="Pangilinan J."/>
            <person name="Peng Y."/>
            <person name="Qiu H."/>
            <person name="Shu S."/>
            <person name="Singer J.T."/>
            <person name="Smith A.G."/>
            <person name="Sprecher B.N."/>
            <person name="Wagner V."/>
            <person name="Wang W."/>
            <person name="Wang Z.-Y."/>
            <person name="Yan J."/>
            <person name="Yarish C."/>
            <person name="Zoeuner-Riek S."/>
            <person name="Zhuang Y."/>
            <person name="Zou Y."/>
            <person name="Lindquist E.A."/>
            <person name="Grimwood J."/>
            <person name="Barry K."/>
            <person name="Rokhsar D.S."/>
            <person name="Schmutz J."/>
            <person name="Stiller J.W."/>
            <person name="Grossman A.R."/>
            <person name="Prochnik S.E."/>
        </authorList>
    </citation>
    <scope>NUCLEOTIDE SEQUENCE [LARGE SCALE GENOMIC DNA]</scope>
    <source>
        <strain evidence="5">4086291</strain>
    </source>
</reference>
<feature type="repeat" description="WD" evidence="3">
    <location>
        <begin position="281"/>
        <end position="322"/>
    </location>
</feature>
<protein>
    <submittedName>
        <fullName evidence="5">Uncharacterized protein</fullName>
    </submittedName>
</protein>
<dbReference type="Pfam" id="PF00400">
    <property type="entry name" value="WD40"/>
    <property type="match status" value="4"/>
</dbReference>
<dbReference type="PRINTS" id="PR00320">
    <property type="entry name" value="GPROTEINBRPT"/>
</dbReference>
<dbReference type="GO" id="GO:1990234">
    <property type="term" value="C:transferase complex"/>
    <property type="evidence" value="ECO:0007669"/>
    <property type="project" value="UniProtKB-ARBA"/>
</dbReference>
<keyword evidence="1 3" id="KW-0853">WD repeat</keyword>
<feature type="repeat" description="WD" evidence="3">
    <location>
        <begin position="255"/>
        <end position="280"/>
    </location>
</feature>
<feature type="repeat" description="WD" evidence="3">
    <location>
        <begin position="128"/>
        <end position="171"/>
    </location>
</feature>
<dbReference type="Gene3D" id="2.130.10.10">
    <property type="entry name" value="YVTN repeat-like/Quinoprotein amine dehydrogenase"/>
    <property type="match status" value="2"/>
</dbReference>
<name>A0A1X6NWU2_PORUM</name>
<accession>A0A1X6NWU2</accession>